<evidence type="ECO:0000256" key="9">
    <source>
        <dbReference type="ARBA" id="ARBA00022842"/>
    </source>
</evidence>
<sequence length="454" mass="50251">MKYAIVLAGGKGTRMQSNKSKVMHEILHKPMIGHLVDHLEMIDTDKIVVVTGHQHEEVEAYLNGRVEIAYQEEQYGTGDAVSRVNQLRGLEGSTLIVLGDCALIQPESLANIFEKHQGNDLTVLSAKVAQPANYRRIVRDNQGYIDRIVDYRTLTEAEQAINEISLGIYCVNNKLLFKYLDEIKDDPATDEVNIIKLAEIMKKNGHKIQSLRVDDPEEYFGVNDRMQLLKASQWLQQKVNLKHMVNGVTIMDPNTTYIATEVTIEADAIIYPNNHIYGKTSIGAETEILPNCWIENATIGKKTVIESSKIMNTTIHNNVVVGPNSHLRMNSVVEDGCRIGNFVEFKNTFFSEGSKCSHLVYLGDTKVGKNVNIGCGVVTVNYDGKHKYQTSIGNNAFIGSNSNLIAPITIGNDAVIAAGSTVNQNVENGALAIARSRQENKPGYGTKYISKEGK</sequence>
<feature type="binding site" evidence="18">
    <location>
        <position position="328"/>
    </location>
    <ligand>
        <name>UDP-N-acetyl-alpha-D-glucosamine</name>
        <dbReference type="ChEBI" id="CHEBI:57705"/>
    </ligand>
</feature>
<dbReference type="Pfam" id="PF12804">
    <property type="entry name" value="NTP_transf_3"/>
    <property type="match status" value="1"/>
</dbReference>
<feature type="binding site" evidence="18">
    <location>
        <position position="223"/>
    </location>
    <ligand>
        <name>Mg(2+)</name>
        <dbReference type="ChEBI" id="CHEBI:18420"/>
    </ligand>
</feature>
<evidence type="ECO:0000256" key="11">
    <source>
        <dbReference type="ARBA" id="ARBA00022984"/>
    </source>
</evidence>
<comment type="catalytic activity">
    <reaction evidence="16 18">
        <text>N-acetyl-alpha-D-glucosamine 1-phosphate + UTP + H(+) = UDP-N-acetyl-alpha-D-glucosamine + diphosphate</text>
        <dbReference type="Rhea" id="RHEA:13509"/>
        <dbReference type="ChEBI" id="CHEBI:15378"/>
        <dbReference type="ChEBI" id="CHEBI:33019"/>
        <dbReference type="ChEBI" id="CHEBI:46398"/>
        <dbReference type="ChEBI" id="CHEBI:57705"/>
        <dbReference type="ChEBI" id="CHEBI:57776"/>
        <dbReference type="EC" id="2.7.7.23"/>
    </reaction>
</comment>
<evidence type="ECO:0000256" key="14">
    <source>
        <dbReference type="ARBA" id="ARBA00023316"/>
    </source>
</evidence>
<dbReference type="GO" id="GO:0019134">
    <property type="term" value="F:glucosamine-1-phosphate N-acetyltransferase activity"/>
    <property type="evidence" value="ECO:0007669"/>
    <property type="project" value="UniProtKB-UniRule"/>
</dbReference>
<dbReference type="UniPathway" id="UPA00113">
    <property type="reaction ID" value="UER00532"/>
</dbReference>
<feature type="binding site" evidence="18">
    <location>
        <position position="71"/>
    </location>
    <ligand>
        <name>UDP-N-acetyl-alpha-D-glucosamine</name>
        <dbReference type="ChEBI" id="CHEBI:57705"/>
    </ligand>
</feature>
<accession>A0A7G9S0A9</accession>
<keyword evidence="5 18" id="KW-0808">Transferase</keyword>
<dbReference type="GO" id="GO:0000287">
    <property type="term" value="F:magnesium ion binding"/>
    <property type="evidence" value="ECO:0007669"/>
    <property type="project" value="UniProtKB-UniRule"/>
</dbReference>
<dbReference type="RefSeq" id="WP_187534486.1">
    <property type="nucleotide sequence ID" value="NZ_CBCSHU010000001.1"/>
</dbReference>
<feature type="domain" description="MobA-like NTP transferase" evidence="19">
    <location>
        <begin position="4"/>
        <end position="134"/>
    </location>
</feature>
<keyword evidence="21" id="KW-1185">Reference proteome</keyword>
<name>A0A7G9S0A9_9FIRM</name>
<comment type="similarity">
    <text evidence="2 18">In the C-terminal section; belongs to the transferase hexapeptide repeat family.</text>
</comment>
<dbReference type="InterPro" id="IPR038009">
    <property type="entry name" value="GlmU_C_LbH"/>
</dbReference>
<dbReference type="InterPro" id="IPR005882">
    <property type="entry name" value="Bifunctional_GlmU"/>
</dbReference>
<feature type="binding site" evidence="18">
    <location>
        <position position="418"/>
    </location>
    <ligand>
        <name>acetyl-CoA</name>
        <dbReference type="ChEBI" id="CHEBI:57288"/>
    </ligand>
</feature>
<evidence type="ECO:0000256" key="13">
    <source>
        <dbReference type="ARBA" id="ARBA00023315"/>
    </source>
</evidence>
<dbReference type="PROSITE" id="PS00101">
    <property type="entry name" value="HEXAPEP_TRANSFERASES"/>
    <property type="match status" value="1"/>
</dbReference>
<evidence type="ECO:0000256" key="1">
    <source>
        <dbReference type="ARBA" id="ARBA00004496"/>
    </source>
</evidence>
<dbReference type="UniPathway" id="UPA00973"/>
<dbReference type="SUPFAM" id="SSF53448">
    <property type="entry name" value="Nucleotide-diphospho-sugar transferases"/>
    <property type="match status" value="1"/>
</dbReference>
<dbReference type="GO" id="GO:0006048">
    <property type="term" value="P:UDP-N-acetylglucosamine biosynthetic process"/>
    <property type="evidence" value="ECO:0007669"/>
    <property type="project" value="UniProtKB-UniPathway"/>
</dbReference>
<dbReference type="NCBIfam" id="TIGR01173">
    <property type="entry name" value="glmU"/>
    <property type="match status" value="1"/>
</dbReference>
<comment type="pathway">
    <text evidence="18">Nucleotide-sugar biosynthesis; UDP-N-acetyl-alpha-D-glucosamine biosynthesis; N-acetyl-alpha-D-glucosamine 1-phosphate from alpha-D-glucosamine 6-phosphate (route II): step 2/2.</text>
</comment>
<dbReference type="EC" id="2.7.7.23" evidence="18"/>
<protein>
    <recommendedName>
        <fullName evidence="18">Bifunctional protein GlmU</fullName>
    </recommendedName>
    <domain>
        <recommendedName>
            <fullName evidence="18">UDP-N-acetylglucosamine pyrophosphorylase</fullName>
            <ecNumber evidence="18">2.7.7.23</ecNumber>
        </recommendedName>
        <alternativeName>
            <fullName evidence="18">N-acetylglucosamine-1-phosphate uridyltransferase</fullName>
        </alternativeName>
    </domain>
    <domain>
        <recommendedName>
            <fullName evidence="18">Glucosamine-1-phosphate N-acetyltransferase</fullName>
            <ecNumber evidence="18">2.3.1.157</ecNumber>
        </recommendedName>
    </domain>
</protein>
<dbReference type="InterPro" id="IPR029044">
    <property type="entry name" value="Nucleotide-diphossugar_trans"/>
</dbReference>
<keyword evidence="7 18" id="KW-0479">Metal-binding</keyword>
<dbReference type="GO" id="GO:0005737">
    <property type="term" value="C:cytoplasm"/>
    <property type="evidence" value="ECO:0007669"/>
    <property type="project" value="UniProtKB-SubCell"/>
</dbReference>
<dbReference type="SUPFAM" id="SSF51161">
    <property type="entry name" value="Trimeric LpxA-like enzymes"/>
    <property type="match status" value="1"/>
</dbReference>
<dbReference type="InterPro" id="IPR011004">
    <property type="entry name" value="Trimer_LpxA-like_sf"/>
</dbReference>
<dbReference type="InterPro" id="IPR001451">
    <property type="entry name" value="Hexapep"/>
</dbReference>
<feature type="binding site" evidence="18">
    <location>
        <position position="100"/>
    </location>
    <ligand>
        <name>Mg(2+)</name>
        <dbReference type="ChEBI" id="CHEBI:18420"/>
    </ligand>
</feature>
<evidence type="ECO:0000256" key="2">
    <source>
        <dbReference type="ARBA" id="ARBA00007707"/>
    </source>
</evidence>
<dbReference type="InterPro" id="IPR050065">
    <property type="entry name" value="GlmU-like"/>
</dbReference>
<dbReference type="Pfam" id="PF00132">
    <property type="entry name" value="Hexapep"/>
    <property type="match status" value="2"/>
</dbReference>
<evidence type="ECO:0000256" key="18">
    <source>
        <dbReference type="HAMAP-Rule" id="MF_01631"/>
    </source>
</evidence>
<keyword evidence="4 18" id="KW-0963">Cytoplasm</keyword>
<dbReference type="GO" id="GO:0009245">
    <property type="term" value="P:lipid A biosynthetic process"/>
    <property type="evidence" value="ECO:0007669"/>
    <property type="project" value="UniProtKB-UniRule"/>
</dbReference>
<evidence type="ECO:0000256" key="6">
    <source>
        <dbReference type="ARBA" id="ARBA00022695"/>
    </source>
</evidence>
<comment type="subunit">
    <text evidence="18">Homotrimer.</text>
</comment>
<evidence type="ECO:0000256" key="17">
    <source>
        <dbReference type="ARBA" id="ARBA00049628"/>
    </source>
</evidence>
<comment type="catalytic activity">
    <reaction evidence="15 18">
        <text>alpha-D-glucosamine 1-phosphate + acetyl-CoA = N-acetyl-alpha-D-glucosamine 1-phosphate + CoA + H(+)</text>
        <dbReference type="Rhea" id="RHEA:13725"/>
        <dbReference type="ChEBI" id="CHEBI:15378"/>
        <dbReference type="ChEBI" id="CHEBI:57287"/>
        <dbReference type="ChEBI" id="CHEBI:57288"/>
        <dbReference type="ChEBI" id="CHEBI:57776"/>
        <dbReference type="ChEBI" id="CHEBI:58516"/>
        <dbReference type="EC" id="2.3.1.157"/>
    </reaction>
</comment>
<dbReference type="EMBL" id="CP060715">
    <property type="protein sequence ID" value="QNN61284.1"/>
    <property type="molecule type" value="Genomic_DNA"/>
</dbReference>
<feature type="binding site" evidence="18">
    <location>
        <position position="435"/>
    </location>
    <ligand>
        <name>acetyl-CoA</name>
        <dbReference type="ChEBI" id="CHEBI:57288"/>
    </ligand>
</feature>
<evidence type="ECO:0000256" key="8">
    <source>
        <dbReference type="ARBA" id="ARBA00022737"/>
    </source>
</evidence>
<gene>
    <name evidence="18 20" type="primary">glmU</name>
    <name evidence="20" type="ORF">H9L01_02650</name>
</gene>
<dbReference type="Gene3D" id="2.160.10.10">
    <property type="entry name" value="Hexapeptide repeat proteins"/>
    <property type="match status" value="1"/>
</dbReference>
<evidence type="ECO:0000256" key="15">
    <source>
        <dbReference type="ARBA" id="ARBA00048247"/>
    </source>
</evidence>
<dbReference type="Gene3D" id="3.90.550.10">
    <property type="entry name" value="Spore Coat Polysaccharide Biosynthesis Protein SpsA, Chain A"/>
    <property type="match status" value="1"/>
</dbReference>
<feature type="active site" description="Proton acceptor" evidence="18">
    <location>
        <position position="358"/>
    </location>
</feature>
<dbReference type="CDD" id="cd03353">
    <property type="entry name" value="LbH_GlmU_C"/>
    <property type="match status" value="1"/>
</dbReference>
<feature type="binding site" evidence="18">
    <location>
        <position position="346"/>
    </location>
    <ligand>
        <name>UDP-N-acetyl-alpha-D-glucosamine</name>
        <dbReference type="ChEBI" id="CHEBI:57705"/>
    </ligand>
</feature>
<evidence type="ECO:0000256" key="5">
    <source>
        <dbReference type="ARBA" id="ARBA00022679"/>
    </source>
</evidence>
<organism evidence="20 21">
    <name type="scientific">Erysipelothrix inopinata</name>
    <dbReference type="NCBI Taxonomy" id="225084"/>
    <lineage>
        <taxon>Bacteria</taxon>
        <taxon>Bacillati</taxon>
        <taxon>Bacillota</taxon>
        <taxon>Erysipelotrichia</taxon>
        <taxon>Erysipelotrichales</taxon>
        <taxon>Erysipelotrichaceae</taxon>
        <taxon>Erysipelothrix</taxon>
    </lineage>
</organism>
<keyword evidence="6 18" id="KW-0548">Nucleotidyltransferase</keyword>
<dbReference type="PANTHER" id="PTHR43584:SF3">
    <property type="entry name" value="BIFUNCTIONAL PROTEIN GLMU"/>
    <property type="match status" value="1"/>
</dbReference>
<dbReference type="GO" id="GO:0003977">
    <property type="term" value="F:UDP-N-acetylglucosamine diphosphorylase activity"/>
    <property type="evidence" value="ECO:0007669"/>
    <property type="project" value="UniProtKB-UniRule"/>
</dbReference>
<comment type="pathway">
    <text evidence="18">Nucleotide-sugar biosynthesis; UDP-N-acetyl-alpha-D-glucosamine biosynthesis; UDP-N-acetyl-alpha-D-glucosamine from N-acetyl-alpha-D-glucosamine 1-phosphate: step 1/1.</text>
</comment>
<proteinExistence type="inferred from homology"/>
<keyword evidence="14 18" id="KW-0961">Cell wall biogenesis/degradation</keyword>
<evidence type="ECO:0000256" key="7">
    <source>
        <dbReference type="ARBA" id="ARBA00022723"/>
    </source>
</evidence>
<evidence type="ECO:0000256" key="4">
    <source>
        <dbReference type="ARBA" id="ARBA00022490"/>
    </source>
</evidence>
<evidence type="ECO:0000256" key="16">
    <source>
        <dbReference type="ARBA" id="ARBA00048493"/>
    </source>
</evidence>
<feature type="region of interest" description="Pyrophosphorylase" evidence="18">
    <location>
        <begin position="1"/>
        <end position="225"/>
    </location>
</feature>
<dbReference type="GO" id="GO:0009252">
    <property type="term" value="P:peptidoglycan biosynthetic process"/>
    <property type="evidence" value="ECO:0007669"/>
    <property type="project" value="UniProtKB-UniRule"/>
</dbReference>
<keyword evidence="9 18" id="KW-0460">Magnesium</keyword>
<keyword evidence="10 18" id="KW-0133">Cell shape</keyword>
<dbReference type="HAMAP" id="MF_01631">
    <property type="entry name" value="GlmU"/>
    <property type="match status" value="1"/>
</dbReference>
<dbReference type="AlphaFoldDB" id="A0A7G9S0A9"/>
<dbReference type="GO" id="GO:0008360">
    <property type="term" value="P:regulation of cell shape"/>
    <property type="evidence" value="ECO:0007669"/>
    <property type="project" value="UniProtKB-KW"/>
</dbReference>
<comment type="similarity">
    <text evidence="3 18">In the N-terminal section; belongs to the N-acetylglucosamine-1-phosphate uridyltransferase family.</text>
</comment>
<feature type="binding site" evidence="18">
    <location>
        <position position="223"/>
    </location>
    <ligand>
        <name>UDP-N-acetyl-alpha-D-glucosamine</name>
        <dbReference type="ChEBI" id="CHEBI:57705"/>
    </ligand>
</feature>
<keyword evidence="13 18" id="KW-0012">Acyltransferase</keyword>
<dbReference type="GO" id="GO:0000902">
    <property type="term" value="P:cell morphogenesis"/>
    <property type="evidence" value="ECO:0007669"/>
    <property type="project" value="UniProtKB-UniRule"/>
</dbReference>
<dbReference type="PANTHER" id="PTHR43584">
    <property type="entry name" value="NUCLEOTIDYL TRANSFERASE"/>
    <property type="match status" value="1"/>
</dbReference>
<comment type="function">
    <text evidence="17 18">Catalyzes the last two sequential reactions in the de novo biosynthetic pathway for UDP-N-acetylglucosamine (UDP-GlcNAc). The C-terminal domain catalyzes the transfer of acetyl group from acetyl coenzyme A to glucosamine-1-phosphate (GlcN-1-P) to produce N-acetylglucosamine-1-phosphate (GlcNAc-1-P), which is converted into UDP-GlcNAc by the transfer of uridine 5-monophosphate (from uridine 5-triphosphate), a reaction catalyzed by the N-terminal domain.</text>
</comment>
<comment type="pathway">
    <text evidence="18">Bacterial outer membrane biogenesis; LPS lipid A biosynthesis.</text>
</comment>
<evidence type="ECO:0000256" key="10">
    <source>
        <dbReference type="ARBA" id="ARBA00022960"/>
    </source>
</evidence>
<keyword evidence="11 18" id="KW-0573">Peptidoglycan synthesis</keyword>
<feature type="binding site" evidence="18">
    <location>
        <position position="372"/>
    </location>
    <ligand>
        <name>UDP-N-acetyl-alpha-D-glucosamine</name>
        <dbReference type="ChEBI" id="CHEBI:57705"/>
    </ligand>
</feature>
<feature type="region of interest" description="Linker" evidence="18">
    <location>
        <begin position="226"/>
        <end position="246"/>
    </location>
</feature>
<dbReference type="Proteomes" id="UP000515928">
    <property type="component" value="Chromosome"/>
</dbReference>
<reference evidence="20 21" key="1">
    <citation type="submission" date="2020-08" db="EMBL/GenBank/DDBJ databases">
        <title>Genome sequence of Erysipelothrix inopinata DSM 15511T.</title>
        <authorList>
            <person name="Hyun D.-W."/>
            <person name="Bae J.-W."/>
        </authorList>
    </citation>
    <scope>NUCLEOTIDE SEQUENCE [LARGE SCALE GENOMIC DNA]</scope>
    <source>
        <strain evidence="20 21">DSM 15511</strain>
    </source>
</reference>
<dbReference type="InterPro" id="IPR018357">
    <property type="entry name" value="Hexapep_transf_CS"/>
</dbReference>
<dbReference type="EC" id="2.3.1.157" evidence="18"/>
<comment type="caution">
    <text evidence="18">Lacks conserved residue(s) required for the propagation of feature annotation.</text>
</comment>
<feature type="binding site" evidence="18">
    <location>
        <position position="361"/>
    </location>
    <ligand>
        <name>UDP-N-acetyl-alpha-D-glucosamine</name>
        <dbReference type="ChEBI" id="CHEBI:57705"/>
    </ligand>
</feature>
<dbReference type="GO" id="GO:0016020">
    <property type="term" value="C:membrane"/>
    <property type="evidence" value="ECO:0007669"/>
    <property type="project" value="GOC"/>
</dbReference>
<feature type="region of interest" description="N-acetyltransferase" evidence="18">
    <location>
        <begin position="247"/>
        <end position="454"/>
    </location>
</feature>
<feature type="binding site" evidence="18">
    <location>
        <position position="400"/>
    </location>
    <ligand>
        <name>acetyl-CoA</name>
        <dbReference type="ChEBI" id="CHEBI:57288"/>
    </ligand>
</feature>
<dbReference type="KEGG" id="eio:H9L01_02650"/>
<evidence type="ECO:0000313" key="21">
    <source>
        <dbReference type="Proteomes" id="UP000515928"/>
    </source>
</evidence>
<keyword evidence="8 18" id="KW-0677">Repeat</keyword>
<feature type="binding site" evidence="18">
    <location>
        <position position="21"/>
    </location>
    <ligand>
        <name>UDP-N-acetyl-alpha-D-glucosamine</name>
        <dbReference type="ChEBI" id="CHEBI:57705"/>
    </ligand>
</feature>
<dbReference type="InterPro" id="IPR025877">
    <property type="entry name" value="MobA-like_NTP_Trfase"/>
</dbReference>
<evidence type="ECO:0000313" key="20">
    <source>
        <dbReference type="EMBL" id="QNN61284.1"/>
    </source>
</evidence>
<evidence type="ECO:0000256" key="3">
    <source>
        <dbReference type="ARBA" id="ARBA00007947"/>
    </source>
</evidence>
<feature type="binding site" evidence="18">
    <location>
        <begin position="381"/>
        <end position="382"/>
    </location>
    <ligand>
        <name>acetyl-CoA</name>
        <dbReference type="ChEBI" id="CHEBI:57288"/>
    </ligand>
</feature>
<evidence type="ECO:0000256" key="12">
    <source>
        <dbReference type="ARBA" id="ARBA00023268"/>
    </source>
</evidence>
<dbReference type="GO" id="GO:0071555">
    <property type="term" value="P:cell wall organization"/>
    <property type="evidence" value="ECO:0007669"/>
    <property type="project" value="UniProtKB-KW"/>
</dbReference>
<keyword evidence="12 18" id="KW-0511">Multifunctional enzyme</keyword>
<comment type="subcellular location">
    <subcellularLocation>
        <location evidence="1 18">Cytoplasm</location>
    </subcellularLocation>
</comment>
<comment type="cofactor">
    <cofactor evidence="18">
        <name>Mg(2+)</name>
        <dbReference type="ChEBI" id="CHEBI:18420"/>
    </cofactor>
    <text evidence="18">Binds 1 Mg(2+) ion per subunit.</text>
</comment>
<dbReference type="CDD" id="cd02540">
    <property type="entry name" value="GT2_GlmU_N_bac"/>
    <property type="match status" value="1"/>
</dbReference>
<feature type="binding site" evidence="18">
    <location>
        <begin position="76"/>
        <end position="77"/>
    </location>
    <ligand>
        <name>UDP-N-acetyl-alpha-D-glucosamine</name>
        <dbReference type="ChEBI" id="CHEBI:57705"/>
    </ligand>
</feature>
<evidence type="ECO:0000259" key="19">
    <source>
        <dbReference type="Pfam" id="PF12804"/>
    </source>
</evidence>